<organism evidence="2 3">
    <name type="scientific">Collinsella stercoris DSM 13279</name>
    <dbReference type="NCBI Taxonomy" id="445975"/>
    <lineage>
        <taxon>Bacteria</taxon>
        <taxon>Bacillati</taxon>
        <taxon>Actinomycetota</taxon>
        <taxon>Coriobacteriia</taxon>
        <taxon>Coriobacteriales</taxon>
        <taxon>Coriobacteriaceae</taxon>
        <taxon>Collinsella</taxon>
    </lineage>
</organism>
<sequence>MDMPIAAHDIDYAEDLLAEGELETARVLLEELAAEAGEYADTACIATDARQWFSFASPFERLAYRRVERDPRELTQLETPFDRLYAALAYVYIQKGEYESARDALKQAVRWNPMNCAHRLNLAEVFRALGNTQEWAALSASVLERAATPQALARAFANLGQFFLAAEKPLVAEGCRRAAIRACADDPAATALAAQIDGEHPELADRSDAEVNGAVEAEGLATGANAEIAVCLLMCATDAAAEGDRNEATRLTLLARDLIG</sequence>
<feature type="repeat" description="TPR" evidence="1">
    <location>
        <begin position="82"/>
        <end position="115"/>
    </location>
</feature>
<dbReference type="Pfam" id="PF13181">
    <property type="entry name" value="TPR_8"/>
    <property type="match status" value="1"/>
</dbReference>
<dbReference type="InterPro" id="IPR019734">
    <property type="entry name" value="TPR_rpt"/>
</dbReference>
<dbReference type="OrthoDB" id="3185892at2"/>
<gene>
    <name evidence="2" type="ORF">COLSTE_00707</name>
</gene>
<proteinExistence type="predicted"/>
<evidence type="ECO:0000313" key="2">
    <source>
        <dbReference type="EMBL" id="EEA91081.1"/>
    </source>
</evidence>
<protein>
    <submittedName>
        <fullName evidence="2">Tetratricopeptide repeat protein</fullName>
    </submittedName>
</protein>
<reference evidence="2 3" key="2">
    <citation type="submission" date="2008-10" db="EMBL/GenBank/DDBJ databases">
        <authorList>
            <person name="Fulton L."/>
            <person name="Clifton S."/>
            <person name="Fulton B."/>
            <person name="Xu J."/>
            <person name="Minx P."/>
            <person name="Pepin K.H."/>
            <person name="Johnson M."/>
            <person name="Thiruvilangam P."/>
            <person name="Bhonagiri V."/>
            <person name="Nash W.E."/>
            <person name="Mardis E.R."/>
            <person name="Wilson R.K."/>
        </authorList>
    </citation>
    <scope>NUCLEOTIDE SEQUENCE [LARGE SCALE GENOMIC DNA]</scope>
    <source>
        <strain evidence="2 3">DSM 13279</strain>
    </source>
</reference>
<comment type="caution">
    <text evidence="2">The sequence shown here is derived from an EMBL/GenBank/DDBJ whole genome shotgun (WGS) entry which is preliminary data.</text>
</comment>
<dbReference type="STRING" id="445975.COLSTE_00707"/>
<keyword evidence="1" id="KW-0802">TPR repeat</keyword>
<accession>B6G9G6</accession>
<dbReference type="InterPro" id="IPR011990">
    <property type="entry name" value="TPR-like_helical_dom_sf"/>
</dbReference>
<dbReference type="PROSITE" id="PS50005">
    <property type="entry name" value="TPR"/>
    <property type="match status" value="1"/>
</dbReference>
<keyword evidence="3" id="KW-1185">Reference proteome</keyword>
<dbReference type="RefSeq" id="WP_006720369.1">
    <property type="nucleotide sequence ID" value="NZ_DS995474.1"/>
</dbReference>
<feature type="non-terminal residue" evidence="2">
    <location>
        <position position="260"/>
    </location>
</feature>
<dbReference type="eggNOG" id="COG0457">
    <property type="taxonomic scope" value="Bacteria"/>
</dbReference>
<reference evidence="2 3" key="1">
    <citation type="submission" date="2008-10" db="EMBL/GenBank/DDBJ databases">
        <title>Draft genome sequence of Collinsella stercoris (DSM 13279).</title>
        <authorList>
            <person name="Sudarsanam P."/>
            <person name="Ley R."/>
            <person name="Guruge J."/>
            <person name="Turnbaugh P.J."/>
            <person name="Mahowald M."/>
            <person name="Liep D."/>
            <person name="Gordon J."/>
        </authorList>
    </citation>
    <scope>NUCLEOTIDE SEQUENCE [LARGE SCALE GENOMIC DNA]</scope>
    <source>
        <strain evidence="2 3">DSM 13279</strain>
    </source>
</reference>
<evidence type="ECO:0000256" key="1">
    <source>
        <dbReference type="PROSITE-ProRule" id="PRU00339"/>
    </source>
</evidence>
<dbReference type="EMBL" id="ABXJ01000039">
    <property type="protein sequence ID" value="EEA91081.1"/>
    <property type="molecule type" value="Genomic_DNA"/>
</dbReference>
<dbReference type="AlphaFoldDB" id="B6G9G6"/>
<dbReference type="SUPFAM" id="SSF48452">
    <property type="entry name" value="TPR-like"/>
    <property type="match status" value="1"/>
</dbReference>
<dbReference type="Proteomes" id="UP000003560">
    <property type="component" value="Unassembled WGS sequence"/>
</dbReference>
<dbReference type="HOGENOM" id="CLU_857148_0_0_11"/>
<evidence type="ECO:0000313" key="3">
    <source>
        <dbReference type="Proteomes" id="UP000003560"/>
    </source>
</evidence>
<name>B6G9G6_9ACTN</name>
<dbReference type="Gene3D" id="1.25.40.10">
    <property type="entry name" value="Tetratricopeptide repeat domain"/>
    <property type="match status" value="1"/>
</dbReference>